<sequence length="74" mass="8152">MAIPSIEVTTVQHAERSYERPTDPVHPYECRSNIRNLTLPHTSPASPGLASTHSDALLTIATVRGDFYCVIRCS</sequence>
<dbReference type="Proteomes" id="UP000556436">
    <property type="component" value="Unassembled WGS sequence"/>
</dbReference>
<dbReference type="AlphaFoldDB" id="A0A7W7LD80"/>
<accession>A0A7W7LD80</accession>
<dbReference type="EMBL" id="JACHJG010000008">
    <property type="protein sequence ID" value="MBB4887894.1"/>
    <property type="molecule type" value="Genomic_DNA"/>
</dbReference>
<keyword evidence="2" id="KW-1185">Reference proteome</keyword>
<name>A0A7W7LD80_STRNE</name>
<organism evidence="1 2">
    <name type="scientific">Streptomyces netropsis</name>
    <name type="common">Streptoverticillium netropsis</name>
    <dbReference type="NCBI Taxonomy" id="55404"/>
    <lineage>
        <taxon>Bacteria</taxon>
        <taxon>Bacillati</taxon>
        <taxon>Actinomycetota</taxon>
        <taxon>Actinomycetes</taxon>
        <taxon>Kitasatosporales</taxon>
        <taxon>Streptomycetaceae</taxon>
        <taxon>Streptomyces</taxon>
    </lineage>
</organism>
<proteinExistence type="predicted"/>
<reference evidence="1 2" key="1">
    <citation type="submission" date="2020-08" db="EMBL/GenBank/DDBJ databases">
        <title>Genomic Encyclopedia of Type Strains, Phase III (KMG-III): the genomes of soil and plant-associated and newly described type strains.</title>
        <authorList>
            <person name="Whitman W."/>
        </authorList>
    </citation>
    <scope>NUCLEOTIDE SEQUENCE [LARGE SCALE GENOMIC DNA]</scope>
    <source>
        <strain evidence="1 2">CECT 3265</strain>
    </source>
</reference>
<protein>
    <submittedName>
        <fullName evidence="1">Uncharacterized protein</fullName>
    </submittedName>
</protein>
<evidence type="ECO:0000313" key="1">
    <source>
        <dbReference type="EMBL" id="MBB4887894.1"/>
    </source>
</evidence>
<comment type="caution">
    <text evidence="1">The sequence shown here is derived from an EMBL/GenBank/DDBJ whole genome shotgun (WGS) entry which is preliminary data.</text>
</comment>
<evidence type="ECO:0000313" key="2">
    <source>
        <dbReference type="Proteomes" id="UP000556436"/>
    </source>
</evidence>
<gene>
    <name evidence="1" type="ORF">FHS38_003962</name>
</gene>